<protein>
    <recommendedName>
        <fullName evidence="2">YcxB-like C-terminal domain-containing protein</fullName>
    </recommendedName>
</protein>
<evidence type="ECO:0000259" key="2">
    <source>
        <dbReference type="Pfam" id="PF14317"/>
    </source>
</evidence>
<name>A0ABQ6Y5D6_9GAMM</name>
<dbReference type="Proteomes" id="UP000771797">
    <property type="component" value="Unassembled WGS sequence"/>
</dbReference>
<accession>A0ABQ6Y5D6</accession>
<feature type="transmembrane region" description="Helical" evidence="1">
    <location>
        <begin position="54"/>
        <end position="74"/>
    </location>
</feature>
<gene>
    <name evidence="3" type="ORF">A6D6_03061</name>
</gene>
<keyword evidence="1" id="KW-0812">Transmembrane</keyword>
<feature type="domain" description="YcxB-like C-terminal" evidence="2">
    <location>
        <begin position="95"/>
        <end position="151"/>
    </location>
</feature>
<evidence type="ECO:0000313" key="3">
    <source>
        <dbReference type="EMBL" id="KAF0804423.1"/>
    </source>
</evidence>
<keyword evidence="1" id="KW-1133">Transmembrane helix</keyword>
<dbReference type="RefSeq" id="WP_133492204.1">
    <property type="nucleotide sequence ID" value="NZ_AQPF01000031.1"/>
</dbReference>
<keyword evidence="1" id="KW-0472">Membrane</keyword>
<feature type="transmembrane region" description="Helical" evidence="1">
    <location>
        <begin position="28"/>
        <end position="48"/>
    </location>
</feature>
<sequence length="162" mass="17978">MEARYTISEDDYVRAAGLFARPTPRAKVVYALVLAVLVVLALFGPPVVRAGAMGGLIGGGVTFLLLRLLVAPWLSRRHYRSYKAIQEPTTMALMDAGIRFEAESGTAMVSWDKIRKWRHNDRYILIYPMPRLYYIVPKAATGPGFDPALLIKALSARVGEAR</sequence>
<comment type="caution">
    <text evidence="3">The sequence shown here is derived from an EMBL/GenBank/DDBJ whole genome shotgun (WGS) entry which is preliminary data.</text>
</comment>
<reference evidence="3 4" key="1">
    <citation type="submission" date="2012-09" db="EMBL/GenBank/DDBJ databases">
        <title>Genome Sequence of alkane-degrading Bacterium Alcanivorax sp. 6-D-6.</title>
        <authorList>
            <person name="Lai Q."/>
            <person name="Shao Z."/>
        </authorList>
    </citation>
    <scope>NUCLEOTIDE SEQUENCE [LARGE SCALE GENOMIC DNA]</scope>
    <source>
        <strain evidence="3 4">6-D-6</strain>
    </source>
</reference>
<dbReference type="EMBL" id="AQPF01000031">
    <property type="protein sequence ID" value="KAF0804423.1"/>
    <property type="molecule type" value="Genomic_DNA"/>
</dbReference>
<evidence type="ECO:0000313" key="4">
    <source>
        <dbReference type="Proteomes" id="UP000771797"/>
    </source>
</evidence>
<keyword evidence="4" id="KW-1185">Reference proteome</keyword>
<evidence type="ECO:0000256" key="1">
    <source>
        <dbReference type="SAM" id="Phobius"/>
    </source>
</evidence>
<organism evidence="3 4">
    <name type="scientific">Alcanivorax xiamenensis</name>
    <dbReference type="NCBI Taxonomy" id="1177156"/>
    <lineage>
        <taxon>Bacteria</taxon>
        <taxon>Pseudomonadati</taxon>
        <taxon>Pseudomonadota</taxon>
        <taxon>Gammaproteobacteria</taxon>
        <taxon>Oceanospirillales</taxon>
        <taxon>Alcanivoracaceae</taxon>
        <taxon>Alcanivorax</taxon>
    </lineage>
</organism>
<proteinExistence type="predicted"/>
<dbReference type="Pfam" id="PF14317">
    <property type="entry name" value="YcxB"/>
    <property type="match status" value="1"/>
</dbReference>
<dbReference type="InterPro" id="IPR025588">
    <property type="entry name" value="YcxB-like_C"/>
</dbReference>